<reference evidence="1 2" key="1">
    <citation type="journal article" date="2015" name="Fungal Genet. Biol.">
        <title>Evolution of novel wood decay mechanisms in Agaricales revealed by the genome sequences of Fistulina hepatica and Cylindrobasidium torrendii.</title>
        <authorList>
            <person name="Floudas D."/>
            <person name="Held B.W."/>
            <person name="Riley R."/>
            <person name="Nagy L.G."/>
            <person name="Koehler G."/>
            <person name="Ransdell A.S."/>
            <person name="Younus H."/>
            <person name="Chow J."/>
            <person name="Chiniquy J."/>
            <person name="Lipzen A."/>
            <person name="Tritt A."/>
            <person name="Sun H."/>
            <person name="Haridas S."/>
            <person name="LaButti K."/>
            <person name="Ohm R.A."/>
            <person name="Kues U."/>
            <person name="Blanchette R.A."/>
            <person name="Grigoriev I.V."/>
            <person name="Minto R.E."/>
            <person name="Hibbett D.S."/>
        </authorList>
    </citation>
    <scope>NUCLEOTIDE SEQUENCE [LARGE SCALE GENOMIC DNA]</scope>
    <source>
        <strain evidence="1 2">FP15055 ss-10</strain>
    </source>
</reference>
<dbReference type="EMBL" id="KN880578">
    <property type="protein sequence ID" value="KIY65763.1"/>
    <property type="molecule type" value="Genomic_DNA"/>
</dbReference>
<gene>
    <name evidence="1" type="ORF">CYLTODRAFT_424062</name>
</gene>
<evidence type="ECO:0000313" key="2">
    <source>
        <dbReference type="Proteomes" id="UP000054007"/>
    </source>
</evidence>
<evidence type="ECO:0000313" key="1">
    <source>
        <dbReference type="EMBL" id="KIY65763.1"/>
    </source>
</evidence>
<dbReference type="Proteomes" id="UP000054007">
    <property type="component" value="Unassembled WGS sequence"/>
</dbReference>
<accession>A0A0D7B5D3</accession>
<proteinExistence type="predicted"/>
<organism evidence="1 2">
    <name type="scientific">Cylindrobasidium torrendii FP15055 ss-10</name>
    <dbReference type="NCBI Taxonomy" id="1314674"/>
    <lineage>
        <taxon>Eukaryota</taxon>
        <taxon>Fungi</taxon>
        <taxon>Dikarya</taxon>
        <taxon>Basidiomycota</taxon>
        <taxon>Agaricomycotina</taxon>
        <taxon>Agaricomycetes</taxon>
        <taxon>Agaricomycetidae</taxon>
        <taxon>Agaricales</taxon>
        <taxon>Marasmiineae</taxon>
        <taxon>Physalacriaceae</taxon>
        <taxon>Cylindrobasidium</taxon>
    </lineage>
</organism>
<dbReference type="AlphaFoldDB" id="A0A0D7B5D3"/>
<keyword evidence="2" id="KW-1185">Reference proteome</keyword>
<sequence length="66" mass="7349">MTASTKYAASLVVDAGLWPSPTPYSVARKNFQTHQRQNHFGSEHAKTIVLPRHFTHPLSTPPTQHA</sequence>
<protein>
    <submittedName>
        <fullName evidence="1">Uncharacterized protein</fullName>
    </submittedName>
</protein>
<name>A0A0D7B5D3_9AGAR</name>